<organism evidence="2 3">
    <name type="scientific">Aquirufa avitistagni</name>
    <dbReference type="NCBI Taxonomy" id="3104728"/>
    <lineage>
        <taxon>Bacteria</taxon>
        <taxon>Pseudomonadati</taxon>
        <taxon>Bacteroidota</taxon>
        <taxon>Cytophagia</taxon>
        <taxon>Cytophagales</taxon>
        <taxon>Flectobacillaceae</taxon>
        <taxon>Aquirufa</taxon>
    </lineage>
</organism>
<keyword evidence="1" id="KW-0732">Signal</keyword>
<feature type="chain" id="PRO_5046048161" evidence="1">
    <location>
        <begin position="22"/>
        <end position="302"/>
    </location>
</feature>
<dbReference type="RefSeq" id="WP_377981999.1">
    <property type="nucleotide sequence ID" value="NZ_JBBKXZ010000001.1"/>
</dbReference>
<dbReference type="Proteomes" id="UP001598138">
    <property type="component" value="Unassembled WGS sequence"/>
</dbReference>
<protein>
    <submittedName>
        <fullName evidence="2">DUF4835 family protein</fullName>
    </submittedName>
</protein>
<gene>
    <name evidence="2" type="ORF">U0R10_01950</name>
</gene>
<dbReference type="InterPro" id="IPR032274">
    <property type="entry name" value="DUF4835"/>
</dbReference>
<dbReference type="EMBL" id="JBBKXZ010000001">
    <property type="protein sequence ID" value="MFD3393374.1"/>
    <property type="molecule type" value="Genomic_DNA"/>
</dbReference>
<reference evidence="2 3" key="1">
    <citation type="submission" date="2024-03" db="EMBL/GenBank/DDBJ databases">
        <title>Aquirufa genome sequencing.</title>
        <authorList>
            <person name="Pitt A."/>
            <person name="Hahn M.W."/>
        </authorList>
    </citation>
    <scope>NUCLEOTIDE SEQUENCE [LARGE SCALE GENOMIC DNA]</scope>
    <source>
        <strain evidence="2 3">OSTEICH-129V</strain>
    </source>
</reference>
<sequence>MKSFRALLVSILCLSSWVLSAQELQVSVTINTEQIQLDQQRGTSQIYTELQRTIQEFLSSRRWSNDIFSSEEKIKVNLNLLLTKASSQGDFEANARLQVLRPVFGTSYETVILNVIDKNFNFKYLTGTPITYNDNSYMDNFSSMLAYYANLSLAYHYDSMGLRGGDFFVQKLTNLTNLAQNSGSGWGTMNDIRSRVAIAEGLLNQQMQGLREVYYTYHRLHLDTFKDKPDEARKGILELLMQIRQINQVRPGAASIRVFFDSKSDEIYSIMDEATPSERQQAFAYLSLLDPIRTEMYRKLIR</sequence>
<accession>A0ABW6D8X1</accession>
<comment type="caution">
    <text evidence="2">The sequence shown here is derived from an EMBL/GenBank/DDBJ whole genome shotgun (WGS) entry which is preliminary data.</text>
</comment>
<keyword evidence="3" id="KW-1185">Reference proteome</keyword>
<evidence type="ECO:0000313" key="3">
    <source>
        <dbReference type="Proteomes" id="UP001598138"/>
    </source>
</evidence>
<name>A0ABW6D8X1_9BACT</name>
<dbReference type="Pfam" id="PF16119">
    <property type="entry name" value="DUF4835"/>
    <property type="match status" value="1"/>
</dbReference>
<proteinExistence type="predicted"/>
<feature type="signal peptide" evidence="1">
    <location>
        <begin position="1"/>
        <end position="21"/>
    </location>
</feature>
<evidence type="ECO:0000256" key="1">
    <source>
        <dbReference type="SAM" id="SignalP"/>
    </source>
</evidence>
<evidence type="ECO:0000313" key="2">
    <source>
        <dbReference type="EMBL" id="MFD3393374.1"/>
    </source>
</evidence>